<reference evidence="2" key="1">
    <citation type="submission" date="2016-10" db="EMBL/GenBank/DDBJ databases">
        <authorList>
            <person name="Varghese N."/>
            <person name="Submissions S."/>
        </authorList>
    </citation>
    <scope>NUCLEOTIDE SEQUENCE [LARGE SCALE GENOMIC DNA]</scope>
    <source>
        <strain evidence="2">DSM 24536</strain>
    </source>
</reference>
<dbReference type="PANTHER" id="PTHR22946">
    <property type="entry name" value="DIENELACTONE HYDROLASE DOMAIN-CONTAINING PROTEIN-RELATED"/>
    <property type="match status" value="1"/>
</dbReference>
<evidence type="ECO:0008006" key="3">
    <source>
        <dbReference type="Google" id="ProtNLM"/>
    </source>
</evidence>
<evidence type="ECO:0000313" key="1">
    <source>
        <dbReference type="EMBL" id="SDN07154.1"/>
    </source>
</evidence>
<dbReference type="PANTHER" id="PTHR22946:SF8">
    <property type="entry name" value="ACETYL XYLAN ESTERASE DOMAIN-CONTAINING PROTEIN"/>
    <property type="match status" value="1"/>
</dbReference>
<proteinExistence type="predicted"/>
<dbReference type="Proteomes" id="UP000199226">
    <property type="component" value="Unassembled WGS sequence"/>
</dbReference>
<dbReference type="SUPFAM" id="SSF53474">
    <property type="entry name" value="alpha/beta-Hydrolases"/>
    <property type="match status" value="1"/>
</dbReference>
<name>A0A1G9YDI8_9SPHI</name>
<protein>
    <recommendedName>
        <fullName evidence="3">Tat (Twin-arginine translocation) pathway signal sequence</fullName>
    </recommendedName>
</protein>
<dbReference type="STRING" id="990371.SAMN05421813_1386"/>
<accession>A0A1G9YDI8</accession>
<gene>
    <name evidence="1" type="ORF">SAMN05421813_1386</name>
</gene>
<evidence type="ECO:0000313" key="2">
    <source>
        <dbReference type="Proteomes" id="UP000199226"/>
    </source>
</evidence>
<dbReference type="Gene3D" id="3.40.50.1820">
    <property type="entry name" value="alpha/beta hydrolase"/>
    <property type="match status" value="1"/>
</dbReference>
<organism evidence="1 2">
    <name type="scientific">Daejeonella rubra</name>
    <dbReference type="NCBI Taxonomy" id="990371"/>
    <lineage>
        <taxon>Bacteria</taxon>
        <taxon>Pseudomonadati</taxon>
        <taxon>Bacteroidota</taxon>
        <taxon>Sphingobacteriia</taxon>
        <taxon>Sphingobacteriales</taxon>
        <taxon>Sphingobacteriaceae</taxon>
        <taxon>Daejeonella</taxon>
    </lineage>
</organism>
<dbReference type="InterPro" id="IPR050261">
    <property type="entry name" value="FrsA_esterase"/>
</dbReference>
<dbReference type="AlphaFoldDB" id="A0A1G9YDI8"/>
<dbReference type="InterPro" id="IPR006311">
    <property type="entry name" value="TAT_signal"/>
</dbReference>
<sequence length="437" mass="48756">MSQKNINMKNNRRDFLKIAGMAGIGVAGVSVISSLSACNDSGQVSKVPVATEENMDVSKQSIIGLYGSWAYSITENKIPDYSFRNTKWQDIEKWRVAAKERVQDRLGIPDIGGTPKVTVRKQFTYDGLHIEELSWSLPYGRTTEAILLKPQNAKGALPAILAFHDHGANKYFGTRKITKTSDKQHPDIVSHQKEYYSGLAWANEIAKRGYVVLVSDAFPFASRRVMLQDVPADQRNGLNDQNPEDSANIKAYNTWAAAHEHTMAKSLFSAGTTWPGVFFAEDQKALDVLCARKDVDATKVGCGGLSGGGMRTVFMGGLDPRIKCAVCVGFLTTWKDFILHKSFTHTWMTYVPILPKEMDFPEILGLRAPLPTLVLNDTHDGLYTLPEMEAADKILAEVYKKANATDKYKCSFHPGPHKFDSKMQTEAFDWFDQWLKS</sequence>
<keyword evidence="2" id="KW-1185">Reference proteome</keyword>
<dbReference type="InterPro" id="IPR029058">
    <property type="entry name" value="AB_hydrolase_fold"/>
</dbReference>
<dbReference type="PROSITE" id="PS51318">
    <property type="entry name" value="TAT"/>
    <property type="match status" value="1"/>
</dbReference>
<dbReference type="EMBL" id="FNHH01000038">
    <property type="protein sequence ID" value="SDN07154.1"/>
    <property type="molecule type" value="Genomic_DNA"/>
</dbReference>